<dbReference type="Pfam" id="PF00583">
    <property type="entry name" value="Acetyltransf_1"/>
    <property type="match status" value="1"/>
</dbReference>
<reference evidence="2" key="2">
    <citation type="submission" date="2023-05" db="EMBL/GenBank/DDBJ databases">
        <authorList>
            <consortium name="Lawrence Berkeley National Laboratory"/>
            <person name="Steindorff A."/>
            <person name="Hensen N."/>
            <person name="Bonometti L."/>
            <person name="Westerberg I."/>
            <person name="Brannstrom I.O."/>
            <person name="Guillou S."/>
            <person name="Cros-Aarteil S."/>
            <person name="Calhoun S."/>
            <person name="Haridas S."/>
            <person name="Kuo A."/>
            <person name="Mondo S."/>
            <person name="Pangilinan J."/>
            <person name="Riley R."/>
            <person name="Labutti K."/>
            <person name="Andreopoulos B."/>
            <person name="Lipzen A."/>
            <person name="Chen C."/>
            <person name="Yanf M."/>
            <person name="Daum C."/>
            <person name="Ng V."/>
            <person name="Clum A."/>
            <person name="Ohm R."/>
            <person name="Martin F."/>
            <person name="Silar P."/>
            <person name="Natvig D."/>
            <person name="Lalanne C."/>
            <person name="Gautier V."/>
            <person name="Ament-Velasquez S.L."/>
            <person name="Kruys A."/>
            <person name="Hutchinson M.I."/>
            <person name="Powell A.J."/>
            <person name="Barry K."/>
            <person name="Miller A.N."/>
            <person name="Grigoriev I.V."/>
            <person name="Debuchy R."/>
            <person name="Gladieux P."/>
            <person name="Thoren M.H."/>
            <person name="Johannesson H."/>
        </authorList>
    </citation>
    <scope>NUCLEOTIDE SEQUENCE</scope>
    <source>
        <strain evidence="2">CBS 141.50</strain>
    </source>
</reference>
<dbReference type="GO" id="GO:0016747">
    <property type="term" value="F:acyltransferase activity, transferring groups other than amino-acyl groups"/>
    <property type="evidence" value="ECO:0007669"/>
    <property type="project" value="InterPro"/>
</dbReference>
<feature type="domain" description="N-acetyltransferase" evidence="1">
    <location>
        <begin position="4"/>
        <end position="176"/>
    </location>
</feature>
<comment type="caution">
    <text evidence="2">The sequence shown here is derived from an EMBL/GenBank/DDBJ whole genome shotgun (WGS) entry which is preliminary data.</text>
</comment>
<reference evidence="2" key="1">
    <citation type="journal article" date="2023" name="Mol. Phylogenet. Evol.">
        <title>Genome-scale phylogeny and comparative genomics of the fungal order Sordariales.</title>
        <authorList>
            <person name="Hensen N."/>
            <person name="Bonometti L."/>
            <person name="Westerberg I."/>
            <person name="Brannstrom I.O."/>
            <person name="Guillou S."/>
            <person name="Cros-Aarteil S."/>
            <person name="Calhoun S."/>
            <person name="Haridas S."/>
            <person name="Kuo A."/>
            <person name="Mondo S."/>
            <person name="Pangilinan J."/>
            <person name="Riley R."/>
            <person name="LaButti K."/>
            <person name="Andreopoulos B."/>
            <person name="Lipzen A."/>
            <person name="Chen C."/>
            <person name="Yan M."/>
            <person name="Daum C."/>
            <person name="Ng V."/>
            <person name="Clum A."/>
            <person name="Steindorff A."/>
            <person name="Ohm R.A."/>
            <person name="Martin F."/>
            <person name="Silar P."/>
            <person name="Natvig D.O."/>
            <person name="Lalanne C."/>
            <person name="Gautier V."/>
            <person name="Ament-Velasquez S.L."/>
            <person name="Kruys A."/>
            <person name="Hutchinson M.I."/>
            <person name="Powell A.J."/>
            <person name="Barry K."/>
            <person name="Miller A.N."/>
            <person name="Grigoriev I.V."/>
            <person name="Debuchy R."/>
            <person name="Gladieux P."/>
            <person name="Hiltunen Thoren M."/>
            <person name="Johannesson H."/>
        </authorList>
    </citation>
    <scope>NUCLEOTIDE SEQUENCE</scope>
    <source>
        <strain evidence="2">CBS 141.50</strain>
    </source>
</reference>
<dbReference type="GeneID" id="87814164"/>
<keyword evidence="3" id="KW-1185">Reference proteome</keyword>
<evidence type="ECO:0000313" key="2">
    <source>
        <dbReference type="EMBL" id="KAK4142720.1"/>
    </source>
</evidence>
<dbReference type="PROSITE" id="PS51186">
    <property type="entry name" value="GNAT"/>
    <property type="match status" value="1"/>
</dbReference>
<dbReference type="AlphaFoldDB" id="A0AAN6V108"/>
<dbReference type="EMBL" id="MU853594">
    <property type="protein sequence ID" value="KAK4142720.1"/>
    <property type="molecule type" value="Genomic_DNA"/>
</dbReference>
<evidence type="ECO:0000313" key="3">
    <source>
        <dbReference type="Proteomes" id="UP001302676"/>
    </source>
</evidence>
<dbReference type="InterPro" id="IPR016181">
    <property type="entry name" value="Acyl_CoA_acyltransferase"/>
</dbReference>
<dbReference type="Proteomes" id="UP001302676">
    <property type="component" value="Unassembled WGS sequence"/>
</dbReference>
<dbReference type="Gene3D" id="3.40.630.30">
    <property type="match status" value="1"/>
</dbReference>
<evidence type="ECO:0000259" key="1">
    <source>
        <dbReference type="PROSITE" id="PS51186"/>
    </source>
</evidence>
<sequence>MVSSQWRPMTEADIPGVMRVADEIHRDLPEDECVFRERLHLFPQGCMVLASSEPGRAEAEQIIGGYVISFPIRRGKPPALNEMLGGGWITDDADQYYLHDLAIQPSFRGRGAATEVLGRVLEVARQWTSVCLISVYGTVPFWQRFGFVPVEREDGAMQEKLNGYGPGATFMVLNGTKEGEHS</sequence>
<dbReference type="InterPro" id="IPR000182">
    <property type="entry name" value="GNAT_dom"/>
</dbReference>
<accession>A0AAN6V108</accession>
<proteinExistence type="predicted"/>
<name>A0AAN6V108_9PEZI</name>
<protein>
    <submittedName>
        <fullName evidence="2">Acyl-CoA N-acyltransferase</fullName>
    </submittedName>
</protein>
<dbReference type="SUPFAM" id="SSF55729">
    <property type="entry name" value="Acyl-CoA N-acyltransferases (Nat)"/>
    <property type="match status" value="1"/>
</dbReference>
<gene>
    <name evidence="2" type="ORF">C8A04DRAFT_13019</name>
</gene>
<dbReference type="CDD" id="cd04301">
    <property type="entry name" value="NAT_SF"/>
    <property type="match status" value="1"/>
</dbReference>
<dbReference type="RefSeq" id="XP_062636091.1">
    <property type="nucleotide sequence ID" value="XM_062777551.1"/>
</dbReference>
<organism evidence="2 3">
    <name type="scientific">Dichotomopilus funicola</name>
    <dbReference type="NCBI Taxonomy" id="1934379"/>
    <lineage>
        <taxon>Eukaryota</taxon>
        <taxon>Fungi</taxon>
        <taxon>Dikarya</taxon>
        <taxon>Ascomycota</taxon>
        <taxon>Pezizomycotina</taxon>
        <taxon>Sordariomycetes</taxon>
        <taxon>Sordariomycetidae</taxon>
        <taxon>Sordariales</taxon>
        <taxon>Chaetomiaceae</taxon>
        <taxon>Dichotomopilus</taxon>
    </lineage>
</organism>